<evidence type="ECO:0000313" key="1">
    <source>
        <dbReference type="EMBL" id="EMD31355.1"/>
    </source>
</evidence>
<dbReference type="Proteomes" id="UP000016930">
    <property type="component" value="Unassembled WGS sequence"/>
</dbReference>
<evidence type="ECO:0000313" key="2">
    <source>
        <dbReference type="Proteomes" id="UP000016930"/>
    </source>
</evidence>
<organism evidence="1 2">
    <name type="scientific">Ceriporiopsis subvermispora (strain B)</name>
    <name type="common">White-rot fungus</name>
    <name type="synonym">Gelatoporia subvermispora</name>
    <dbReference type="NCBI Taxonomy" id="914234"/>
    <lineage>
        <taxon>Eukaryota</taxon>
        <taxon>Fungi</taxon>
        <taxon>Dikarya</taxon>
        <taxon>Basidiomycota</taxon>
        <taxon>Agaricomycotina</taxon>
        <taxon>Agaricomycetes</taxon>
        <taxon>Polyporales</taxon>
        <taxon>Gelatoporiaceae</taxon>
        <taxon>Gelatoporia</taxon>
    </lineage>
</organism>
<name>M2QH42_CERS8</name>
<reference evidence="1 2" key="1">
    <citation type="journal article" date="2012" name="Proc. Natl. Acad. Sci. U.S.A.">
        <title>Comparative genomics of Ceriporiopsis subvermispora and Phanerochaete chrysosporium provide insight into selective ligninolysis.</title>
        <authorList>
            <person name="Fernandez-Fueyo E."/>
            <person name="Ruiz-Duenas F.J."/>
            <person name="Ferreira P."/>
            <person name="Floudas D."/>
            <person name="Hibbett D.S."/>
            <person name="Canessa P."/>
            <person name="Larrondo L.F."/>
            <person name="James T.Y."/>
            <person name="Seelenfreund D."/>
            <person name="Lobos S."/>
            <person name="Polanco R."/>
            <person name="Tello M."/>
            <person name="Honda Y."/>
            <person name="Watanabe T."/>
            <person name="Watanabe T."/>
            <person name="Ryu J.S."/>
            <person name="Kubicek C.P."/>
            <person name="Schmoll M."/>
            <person name="Gaskell J."/>
            <person name="Hammel K.E."/>
            <person name="St John F.J."/>
            <person name="Vanden Wymelenberg A."/>
            <person name="Sabat G."/>
            <person name="Splinter BonDurant S."/>
            <person name="Syed K."/>
            <person name="Yadav J.S."/>
            <person name="Doddapaneni H."/>
            <person name="Subramanian V."/>
            <person name="Lavin J.L."/>
            <person name="Oguiza J.A."/>
            <person name="Perez G."/>
            <person name="Pisabarro A.G."/>
            <person name="Ramirez L."/>
            <person name="Santoyo F."/>
            <person name="Master E."/>
            <person name="Coutinho P.M."/>
            <person name="Henrissat B."/>
            <person name="Lombard V."/>
            <person name="Magnuson J.K."/>
            <person name="Kuees U."/>
            <person name="Hori C."/>
            <person name="Igarashi K."/>
            <person name="Samejima M."/>
            <person name="Held B.W."/>
            <person name="Barry K.W."/>
            <person name="LaButti K.M."/>
            <person name="Lapidus A."/>
            <person name="Lindquist E.A."/>
            <person name="Lucas S.M."/>
            <person name="Riley R."/>
            <person name="Salamov A.A."/>
            <person name="Hoffmeister D."/>
            <person name="Schwenk D."/>
            <person name="Hadar Y."/>
            <person name="Yarden O."/>
            <person name="de Vries R.P."/>
            <person name="Wiebenga A."/>
            <person name="Stenlid J."/>
            <person name="Eastwood D."/>
            <person name="Grigoriev I.V."/>
            <person name="Berka R.M."/>
            <person name="Blanchette R.A."/>
            <person name="Kersten P."/>
            <person name="Martinez A.T."/>
            <person name="Vicuna R."/>
            <person name="Cullen D."/>
        </authorList>
    </citation>
    <scope>NUCLEOTIDE SEQUENCE [LARGE SCALE GENOMIC DNA]</scope>
    <source>
        <strain evidence="1 2">B</strain>
    </source>
</reference>
<dbReference type="EMBL" id="KB445820">
    <property type="protein sequence ID" value="EMD31355.1"/>
    <property type="molecule type" value="Genomic_DNA"/>
</dbReference>
<gene>
    <name evidence="1" type="ORF">CERSUDRAFT_89231</name>
</gene>
<dbReference type="HOGENOM" id="CLU_2096588_0_0_1"/>
<sequence length="116" mass="13307">MLQHECHNEECCTPKPIWACVTGSGRKSHEWIEINPHQCLLVFGRLHGCVAFFCLDHHRLGQQRKPFWLAQTNHVTERPAGRQQRCITVVVTAVDVVSQSDPLVREWNVPGDTREV</sequence>
<dbReference type="AlphaFoldDB" id="M2QH42"/>
<proteinExistence type="predicted"/>
<accession>M2QH42</accession>
<protein>
    <submittedName>
        <fullName evidence="1">Uncharacterized protein</fullName>
    </submittedName>
</protein>
<keyword evidence="2" id="KW-1185">Reference proteome</keyword>